<name>W1NS20_AMBTC</name>
<dbReference type="Gramene" id="ERM97559">
    <property type="protein sequence ID" value="ERM97559"/>
    <property type="gene ID" value="AMTR_s00200p00028910"/>
</dbReference>
<dbReference type="PANTHER" id="PTHR46033">
    <property type="entry name" value="PROTEIN MAIN-LIKE 2"/>
    <property type="match status" value="1"/>
</dbReference>
<dbReference type="EMBL" id="KI396072">
    <property type="protein sequence ID" value="ERM97559.1"/>
    <property type="molecule type" value="Genomic_DNA"/>
</dbReference>
<gene>
    <name evidence="2" type="ORF">AMTR_s00200p00028910</name>
</gene>
<dbReference type="InterPro" id="IPR019557">
    <property type="entry name" value="AminoTfrase-like_pln_mobile"/>
</dbReference>
<organism evidence="2 3">
    <name type="scientific">Amborella trichopoda</name>
    <dbReference type="NCBI Taxonomy" id="13333"/>
    <lineage>
        <taxon>Eukaryota</taxon>
        <taxon>Viridiplantae</taxon>
        <taxon>Streptophyta</taxon>
        <taxon>Embryophyta</taxon>
        <taxon>Tracheophyta</taxon>
        <taxon>Spermatophyta</taxon>
        <taxon>Magnoliopsida</taxon>
        <taxon>Amborellales</taxon>
        <taxon>Amborellaceae</taxon>
        <taxon>Amborella</taxon>
    </lineage>
</organism>
<dbReference type="InterPro" id="IPR044824">
    <property type="entry name" value="MAIN-like"/>
</dbReference>
<dbReference type="AlphaFoldDB" id="W1NS20"/>
<proteinExistence type="predicted"/>
<dbReference type="Pfam" id="PF10536">
    <property type="entry name" value="PMD"/>
    <property type="match status" value="1"/>
</dbReference>
<dbReference type="GO" id="GO:0010073">
    <property type="term" value="P:meristem maintenance"/>
    <property type="evidence" value="ECO:0007669"/>
    <property type="project" value="InterPro"/>
</dbReference>
<protein>
    <recommendedName>
        <fullName evidence="1">Aminotransferase-like plant mobile domain-containing protein</fullName>
    </recommendedName>
</protein>
<evidence type="ECO:0000313" key="2">
    <source>
        <dbReference type="EMBL" id="ERM97559.1"/>
    </source>
</evidence>
<evidence type="ECO:0000313" key="3">
    <source>
        <dbReference type="Proteomes" id="UP000017836"/>
    </source>
</evidence>
<dbReference type="PANTHER" id="PTHR46033:SF1">
    <property type="entry name" value="PROTEIN MAIN-LIKE 2"/>
    <property type="match status" value="1"/>
</dbReference>
<feature type="domain" description="Aminotransferase-like plant mobile" evidence="1">
    <location>
        <begin position="3"/>
        <end position="126"/>
    </location>
</feature>
<reference evidence="3" key="1">
    <citation type="journal article" date="2013" name="Science">
        <title>The Amborella genome and the evolution of flowering plants.</title>
        <authorList>
            <consortium name="Amborella Genome Project"/>
        </authorList>
    </citation>
    <scope>NUCLEOTIDE SEQUENCE [LARGE SCALE GENOMIC DNA]</scope>
</reference>
<dbReference type="Proteomes" id="UP000017836">
    <property type="component" value="Unassembled WGS sequence"/>
</dbReference>
<accession>W1NS20</accession>
<dbReference type="HOGENOM" id="CLU_146958_1_0_1"/>
<evidence type="ECO:0000259" key="1">
    <source>
        <dbReference type="Pfam" id="PF10536"/>
    </source>
</evidence>
<keyword evidence="3" id="KW-1185">Reference proteome</keyword>
<sequence>MMLTLYDTWKIHWLNVIGNPVLTRDCWPYNTYINKWLGDCQEESKLYTLKYKWLKERVMEQPEDATHVVTMQHMRAYLLYIVGHTIFSNVKGNEVPMRYATLLEDLECTGSYALGAVALTYTCLGRFKSL</sequence>